<dbReference type="PANTHER" id="PTHR48027">
    <property type="entry name" value="HETEROGENEOUS NUCLEAR RIBONUCLEOPROTEIN 87F-RELATED"/>
    <property type="match status" value="1"/>
</dbReference>
<feature type="domain" description="RRM" evidence="2">
    <location>
        <begin position="3"/>
        <end position="81"/>
    </location>
</feature>
<dbReference type="Pfam" id="PF00076">
    <property type="entry name" value="RRM_1"/>
    <property type="match status" value="1"/>
</dbReference>
<evidence type="ECO:0000313" key="3">
    <source>
        <dbReference type="EMBL" id="MBB6478512.1"/>
    </source>
</evidence>
<sequence length="82" mass="9280">MGIGLFIGNLNYETENETLKKHLEKYGEVTACEIITDKFTFRSKGFAKVETPDESEAERIIAGAEGIILDGRPLRIERFRDS</sequence>
<dbReference type="InterPro" id="IPR012677">
    <property type="entry name" value="Nucleotide-bd_a/b_plait_sf"/>
</dbReference>
<keyword evidence="4" id="KW-1185">Reference proteome</keyword>
<gene>
    <name evidence="3" type="ORF">HNR50_000145</name>
</gene>
<dbReference type="Gene3D" id="3.30.70.330">
    <property type="match status" value="1"/>
</dbReference>
<comment type="caution">
    <text evidence="3">The sequence shown here is derived from an EMBL/GenBank/DDBJ whole genome shotgun (WGS) entry which is preliminary data.</text>
</comment>
<accession>A0A841R7P8</accession>
<dbReference type="GO" id="GO:0003723">
    <property type="term" value="F:RNA binding"/>
    <property type="evidence" value="ECO:0007669"/>
    <property type="project" value="UniProtKB-KW"/>
</dbReference>
<dbReference type="InterPro" id="IPR052462">
    <property type="entry name" value="SLIRP/GR-RBP-like"/>
</dbReference>
<dbReference type="EMBL" id="JACHGJ010000001">
    <property type="protein sequence ID" value="MBB6478512.1"/>
    <property type="molecule type" value="Genomic_DNA"/>
</dbReference>
<evidence type="ECO:0000313" key="4">
    <source>
        <dbReference type="Proteomes" id="UP000587760"/>
    </source>
</evidence>
<dbReference type="InterPro" id="IPR000504">
    <property type="entry name" value="RRM_dom"/>
</dbReference>
<dbReference type="SMART" id="SM00360">
    <property type="entry name" value="RRM"/>
    <property type="match status" value="1"/>
</dbReference>
<evidence type="ECO:0000259" key="2">
    <source>
        <dbReference type="PROSITE" id="PS50102"/>
    </source>
</evidence>
<organism evidence="3 4">
    <name type="scientific">Spirochaeta isovalerica</name>
    <dbReference type="NCBI Taxonomy" id="150"/>
    <lineage>
        <taxon>Bacteria</taxon>
        <taxon>Pseudomonadati</taxon>
        <taxon>Spirochaetota</taxon>
        <taxon>Spirochaetia</taxon>
        <taxon>Spirochaetales</taxon>
        <taxon>Spirochaetaceae</taxon>
        <taxon>Spirochaeta</taxon>
    </lineage>
</organism>
<proteinExistence type="predicted"/>
<dbReference type="InterPro" id="IPR035979">
    <property type="entry name" value="RBD_domain_sf"/>
</dbReference>
<evidence type="ECO:0000256" key="1">
    <source>
        <dbReference type="ARBA" id="ARBA00022884"/>
    </source>
</evidence>
<reference evidence="3 4" key="1">
    <citation type="submission" date="2020-08" db="EMBL/GenBank/DDBJ databases">
        <title>Genomic Encyclopedia of Type Strains, Phase IV (KMG-IV): sequencing the most valuable type-strain genomes for metagenomic binning, comparative biology and taxonomic classification.</title>
        <authorList>
            <person name="Goeker M."/>
        </authorList>
    </citation>
    <scope>NUCLEOTIDE SEQUENCE [LARGE SCALE GENOMIC DNA]</scope>
    <source>
        <strain evidence="3 4">DSM 2461</strain>
    </source>
</reference>
<dbReference type="RefSeq" id="WP_184742427.1">
    <property type="nucleotide sequence ID" value="NZ_JACHGJ010000001.1"/>
</dbReference>
<dbReference type="Proteomes" id="UP000587760">
    <property type="component" value="Unassembled WGS sequence"/>
</dbReference>
<name>A0A841R7P8_9SPIO</name>
<dbReference type="SUPFAM" id="SSF54928">
    <property type="entry name" value="RNA-binding domain, RBD"/>
    <property type="match status" value="1"/>
</dbReference>
<protein>
    <submittedName>
        <fullName evidence="3">RNA recognition motif-containing protein</fullName>
    </submittedName>
</protein>
<dbReference type="AlphaFoldDB" id="A0A841R7P8"/>
<dbReference type="PROSITE" id="PS50102">
    <property type="entry name" value="RRM"/>
    <property type="match status" value="1"/>
</dbReference>
<keyword evidence="1" id="KW-0694">RNA-binding</keyword>